<evidence type="ECO:0000259" key="5">
    <source>
        <dbReference type="PROSITE" id="PS50931"/>
    </source>
</evidence>
<dbReference type="SUPFAM" id="SSF46785">
    <property type="entry name" value="Winged helix' DNA-binding domain"/>
    <property type="match status" value="1"/>
</dbReference>
<dbReference type="InterPro" id="IPR036390">
    <property type="entry name" value="WH_DNA-bd_sf"/>
</dbReference>
<dbReference type="CDD" id="cd05466">
    <property type="entry name" value="PBP2_LTTR_substrate"/>
    <property type="match status" value="1"/>
</dbReference>
<evidence type="ECO:0000256" key="2">
    <source>
        <dbReference type="ARBA" id="ARBA00023015"/>
    </source>
</evidence>
<reference evidence="6 7" key="1">
    <citation type="submission" date="2020-12" db="EMBL/GenBank/DDBJ databases">
        <title>Salegentibacter orientalis sp. nov., isolated from costal sediment.</title>
        <authorList>
            <person name="Lian F.-B."/>
        </authorList>
    </citation>
    <scope>NUCLEOTIDE SEQUENCE [LARGE SCALE GENOMIC DNA]</scope>
    <source>
        <strain evidence="6 7">F60176</strain>
    </source>
</reference>
<evidence type="ECO:0000256" key="3">
    <source>
        <dbReference type="ARBA" id="ARBA00023125"/>
    </source>
</evidence>
<evidence type="ECO:0000256" key="4">
    <source>
        <dbReference type="ARBA" id="ARBA00023163"/>
    </source>
</evidence>
<dbReference type="InterPro" id="IPR036388">
    <property type="entry name" value="WH-like_DNA-bd_sf"/>
</dbReference>
<feature type="domain" description="HTH lysR-type" evidence="5">
    <location>
        <begin position="1"/>
        <end position="58"/>
    </location>
</feature>
<keyword evidence="4" id="KW-0804">Transcription</keyword>
<dbReference type="Proteomes" id="UP000635665">
    <property type="component" value="Unassembled WGS sequence"/>
</dbReference>
<dbReference type="EMBL" id="JAEHNY010000019">
    <property type="protein sequence ID" value="MBI6121429.1"/>
    <property type="molecule type" value="Genomic_DNA"/>
</dbReference>
<keyword evidence="7" id="KW-1185">Reference proteome</keyword>
<accession>A0ABS0TK33</accession>
<evidence type="ECO:0000256" key="1">
    <source>
        <dbReference type="ARBA" id="ARBA00009437"/>
    </source>
</evidence>
<dbReference type="Gene3D" id="1.10.10.10">
    <property type="entry name" value="Winged helix-like DNA-binding domain superfamily/Winged helix DNA-binding domain"/>
    <property type="match status" value="1"/>
</dbReference>
<dbReference type="InterPro" id="IPR005119">
    <property type="entry name" value="LysR_subst-bd"/>
</dbReference>
<comment type="caution">
    <text evidence="6">The sequence shown here is derived from an EMBL/GenBank/DDBJ whole genome shotgun (WGS) entry which is preliminary data.</text>
</comment>
<keyword evidence="2" id="KW-0805">Transcription regulation</keyword>
<dbReference type="InterPro" id="IPR000847">
    <property type="entry name" value="LysR_HTH_N"/>
</dbReference>
<keyword evidence="3" id="KW-0238">DNA-binding</keyword>
<dbReference type="Pfam" id="PF00126">
    <property type="entry name" value="HTH_1"/>
    <property type="match status" value="1"/>
</dbReference>
<dbReference type="Pfam" id="PF03466">
    <property type="entry name" value="LysR_substrate"/>
    <property type="match status" value="1"/>
</dbReference>
<name>A0ABS0TK33_9FLAO</name>
<evidence type="ECO:0000313" key="6">
    <source>
        <dbReference type="EMBL" id="MBI6121429.1"/>
    </source>
</evidence>
<proteinExistence type="inferred from homology"/>
<dbReference type="PANTHER" id="PTHR30346:SF28">
    <property type="entry name" value="HTH-TYPE TRANSCRIPTIONAL REGULATOR CYNR"/>
    <property type="match status" value="1"/>
</dbReference>
<dbReference type="PRINTS" id="PR00039">
    <property type="entry name" value="HTHLYSR"/>
</dbReference>
<dbReference type="Gene3D" id="3.40.190.10">
    <property type="entry name" value="Periplasmic binding protein-like II"/>
    <property type="match status" value="2"/>
</dbReference>
<dbReference type="PROSITE" id="PS50931">
    <property type="entry name" value="HTH_LYSR"/>
    <property type="match status" value="1"/>
</dbReference>
<sequence>MTLQQIQYFLELANELHFWHTSEKLNISQSSLSRNIQSLEEEIGIKLFERNKRNVALTDAGLFLEKHWSLIIDDFNRIHRQAKKIDEGVSGAISIAYPGSIAFKFLPDLLKSIDHNLPDLKIELTEPTDQNHEKLLLSYQIDISFSRDKILNYGISSLKLYTEPIYLVVPNNHWTTKSETINFKSLQDEKFIISGLHHTTFFASTLRNIFQKYDFEPNQTLESDFGGMILTLVSRGMGISILPYSFKFAKSENVTFIDINENIDLYINWRKNDKNTVIKKVVDYSTRLGNNFYLNKD</sequence>
<organism evidence="6 7">
    <name type="scientific">Salegentibacter maritimus</name>
    <dbReference type="NCBI Taxonomy" id="2794347"/>
    <lineage>
        <taxon>Bacteria</taxon>
        <taxon>Pseudomonadati</taxon>
        <taxon>Bacteroidota</taxon>
        <taxon>Flavobacteriia</taxon>
        <taxon>Flavobacteriales</taxon>
        <taxon>Flavobacteriaceae</taxon>
        <taxon>Salegentibacter</taxon>
    </lineage>
</organism>
<comment type="similarity">
    <text evidence="1">Belongs to the LysR transcriptional regulatory family.</text>
</comment>
<evidence type="ECO:0000313" key="7">
    <source>
        <dbReference type="Proteomes" id="UP000635665"/>
    </source>
</evidence>
<dbReference type="SUPFAM" id="SSF53850">
    <property type="entry name" value="Periplasmic binding protein-like II"/>
    <property type="match status" value="1"/>
</dbReference>
<dbReference type="PANTHER" id="PTHR30346">
    <property type="entry name" value="TRANSCRIPTIONAL DUAL REGULATOR HCAR-RELATED"/>
    <property type="match status" value="1"/>
</dbReference>
<gene>
    <name evidence="6" type="ORF">I6U50_15495</name>
</gene>
<protein>
    <submittedName>
        <fullName evidence="6">LysR family transcriptional regulator</fullName>
    </submittedName>
</protein>